<name>A0A8T0QE10_PANVG</name>
<keyword evidence="2" id="KW-1185">Reference proteome</keyword>
<gene>
    <name evidence="1" type="ORF">PVAP13_7NG318301</name>
</gene>
<dbReference type="Proteomes" id="UP000823388">
    <property type="component" value="Chromosome 7N"/>
</dbReference>
<evidence type="ECO:0000313" key="1">
    <source>
        <dbReference type="EMBL" id="KAG2568464.1"/>
    </source>
</evidence>
<proteinExistence type="predicted"/>
<protein>
    <submittedName>
        <fullName evidence="1">Uncharacterized protein</fullName>
    </submittedName>
</protein>
<accession>A0A8T0QE10</accession>
<evidence type="ECO:0000313" key="2">
    <source>
        <dbReference type="Proteomes" id="UP000823388"/>
    </source>
</evidence>
<sequence>MSNNLVTTQKWWDSKIEVCVCSKDNQFAEVSCEPYKNGQSKGLSYDYYYSHSCYEEARNEKDGNLTPFGLASLMLFGCRKLKSSAVLAAVHVGSGAHQFTLHNSLHLGCTMVSGEVSILIFGVPSFLTK</sequence>
<dbReference type="EMBL" id="CM029050">
    <property type="protein sequence ID" value="KAG2568464.1"/>
    <property type="molecule type" value="Genomic_DNA"/>
</dbReference>
<reference evidence="1" key="1">
    <citation type="submission" date="2020-05" db="EMBL/GenBank/DDBJ databases">
        <title>WGS assembly of Panicum virgatum.</title>
        <authorList>
            <person name="Lovell J.T."/>
            <person name="Jenkins J."/>
            <person name="Shu S."/>
            <person name="Juenger T.E."/>
            <person name="Schmutz J."/>
        </authorList>
    </citation>
    <scope>NUCLEOTIDE SEQUENCE</scope>
    <source>
        <strain evidence="1">AP13</strain>
    </source>
</reference>
<organism evidence="1 2">
    <name type="scientific">Panicum virgatum</name>
    <name type="common">Blackwell switchgrass</name>
    <dbReference type="NCBI Taxonomy" id="38727"/>
    <lineage>
        <taxon>Eukaryota</taxon>
        <taxon>Viridiplantae</taxon>
        <taxon>Streptophyta</taxon>
        <taxon>Embryophyta</taxon>
        <taxon>Tracheophyta</taxon>
        <taxon>Spermatophyta</taxon>
        <taxon>Magnoliopsida</taxon>
        <taxon>Liliopsida</taxon>
        <taxon>Poales</taxon>
        <taxon>Poaceae</taxon>
        <taxon>PACMAD clade</taxon>
        <taxon>Panicoideae</taxon>
        <taxon>Panicodae</taxon>
        <taxon>Paniceae</taxon>
        <taxon>Panicinae</taxon>
        <taxon>Panicum</taxon>
        <taxon>Panicum sect. Hiantes</taxon>
    </lineage>
</organism>
<comment type="caution">
    <text evidence="1">The sequence shown here is derived from an EMBL/GenBank/DDBJ whole genome shotgun (WGS) entry which is preliminary data.</text>
</comment>
<dbReference type="AlphaFoldDB" id="A0A8T0QE10"/>